<dbReference type="GO" id="GO:0030687">
    <property type="term" value="C:preribosome, large subunit precursor"/>
    <property type="evidence" value="ECO:0007669"/>
    <property type="project" value="TreeGrafter"/>
</dbReference>
<feature type="compositionally biased region" description="Polar residues" evidence="6">
    <location>
        <begin position="392"/>
        <end position="402"/>
    </location>
</feature>
<keyword evidence="5" id="KW-0539">Nucleus</keyword>
<evidence type="ECO:0000256" key="5">
    <source>
        <dbReference type="ARBA" id="ARBA00023242"/>
    </source>
</evidence>
<evidence type="ECO:0008006" key="9">
    <source>
        <dbReference type="Google" id="ProtNLM"/>
    </source>
</evidence>
<feature type="compositionally biased region" description="Acidic residues" evidence="6">
    <location>
        <begin position="145"/>
        <end position="159"/>
    </location>
</feature>
<feature type="compositionally biased region" description="Basic residues" evidence="6">
    <location>
        <begin position="403"/>
        <end position="422"/>
    </location>
</feature>
<keyword evidence="4" id="KW-0175">Coiled coil</keyword>
<evidence type="ECO:0000256" key="1">
    <source>
        <dbReference type="ARBA" id="ARBA00004604"/>
    </source>
</evidence>
<organism evidence="7 8">
    <name type="scientific">Elsinoe australis</name>
    <dbReference type="NCBI Taxonomy" id="40998"/>
    <lineage>
        <taxon>Eukaryota</taxon>
        <taxon>Fungi</taxon>
        <taxon>Dikarya</taxon>
        <taxon>Ascomycota</taxon>
        <taxon>Pezizomycotina</taxon>
        <taxon>Dothideomycetes</taxon>
        <taxon>Dothideomycetidae</taxon>
        <taxon>Myriangiales</taxon>
        <taxon>Elsinoaceae</taxon>
        <taxon>Elsinoe</taxon>
    </lineage>
</organism>
<protein>
    <recommendedName>
        <fullName evidence="9">rRNA-processing protein EBP2</fullName>
    </recommendedName>
</protein>
<feature type="compositionally biased region" description="Acidic residues" evidence="6">
    <location>
        <begin position="336"/>
        <end position="350"/>
    </location>
</feature>
<feature type="compositionally biased region" description="Basic and acidic residues" evidence="6">
    <location>
        <begin position="1"/>
        <end position="25"/>
    </location>
</feature>
<dbReference type="Proteomes" id="UP000308133">
    <property type="component" value="Unassembled WGS sequence"/>
</dbReference>
<dbReference type="GO" id="GO:0034399">
    <property type="term" value="C:nuclear periphery"/>
    <property type="evidence" value="ECO:0007669"/>
    <property type="project" value="TreeGrafter"/>
</dbReference>
<evidence type="ECO:0000313" key="8">
    <source>
        <dbReference type="Proteomes" id="UP000308133"/>
    </source>
</evidence>
<dbReference type="GO" id="GO:0006364">
    <property type="term" value="P:rRNA processing"/>
    <property type="evidence" value="ECO:0007669"/>
    <property type="project" value="TreeGrafter"/>
</dbReference>
<name>A0A4U7B5U1_9PEZI</name>
<dbReference type="Pfam" id="PF05890">
    <property type="entry name" value="Ebp2"/>
    <property type="match status" value="1"/>
</dbReference>
<comment type="similarity">
    <text evidence="2">Belongs to the EBP2 family.</text>
</comment>
<evidence type="ECO:0000313" key="7">
    <source>
        <dbReference type="EMBL" id="TKX24911.1"/>
    </source>
</evidence>
<comment type="subcellular location">
    <subcellularLocation>
        <location evidence="1">Nucleus</location>
        <location evidence="1">Nucleolus</location>
    </subcellularLocation>
</comment>
<gene>
    <name evidence="7" type="ORF">C1H76_2864</name>
</gene>
<sequence length="438" mass="49096">MAKGAKLKDALDQHKGVDHRLEKQKRMQKKALKRKRTQTDDVENGDQSQEDETELQFHTPKASRDEKTPKSKKQRKVIPAEDEDVSMDGEGSEDWETADEELERSGFDLARLQESDTSDSEAGENDAPVRSLKKQLNGVAKNGEVDGDEDEEEDEEDIPLSDIESLASEDKEDVVPHQRLTINNTAALTRAYKSIALPASLPFSANQTITSAEAVEIKDIEDDLGRELAFYKQSLEAVTQARALLKKEGVPFSRPADYFAEMVKSDEHMGKIKKKLVDDAASKKASAEARKQRDLKKFGKQVQIAKLQERDKAKRDTLDKIKMLKKKRSGASIGNEQEDSMFDVALEDAAETEKKDKAARRATSTGKPNPKRQKKDAKFGYGGKKRFHKSNDAQSSADTRSFSVKKMKGKTSQRPGKSRRARANQEPQARSFETGKIR</sequence>
<comment type="caution">
    <text evidence="7">The sequence shown here is derived from an EMBL/GenBank/DDBJ whole genome shotgun (WGS) entry which is preliminary data.</text>
</comment>
<evidence type="ECO:0000256" key="2">
    <source>
        <dbReference type="ARBA" id="ARBA00007336"/>
    </source>
</evidence>
<dbReference type="PANTHER" id="PTHR13028:SF0">
    <property type="entry name" value="RRNA-PROCESSING PROTEIN EBP2-RELATED"/>
    <property type="match status" value="1"/>
</dbReference>
<evidence type="ECO:0000256" key="6">
    <source>
        <dbReference type="SAM" id="MobiDB-lite"/>
    </source>
</evidence>
<dbReference type="PANTHER" id="PTHR13028">
    <property type="entry name" value="RRNA PROCESSING PROTEIN EBNA1-BINDING PROTEIN-RELATED"/>
    <property type="match status" value="1"/>
</dbReference>
<reference evidence="7 8" key="1">
    <citation type="submission" date="2018-02" db="EMBL/GenBank/DDBJ databases">
        <title>Draft genome sequences of Elsinoe sp., causing black scab on jojoba.</title>
        <authorList>
            <person name="Stodart B."/>
            <person name="Jeffress S."/>
            <person name="Ash G."/>
            <person name="Arun Chinnappa K."/>
        </authorList>
    </citation>
    <scope>NUCLEOTIDE SEQUENCE [LARGE SCALE GENOMIC DNA]</scope>
    <source>
        <strain evidence="7 8">Hillstone_2</strain>
    </source>
</reference>
<dbReference type="AlphaFoldDB" id="A0A4U7B5U1"/>
<evidence type="ECO:0000256" key="3">
    <source>
        <dbReference type="ARBA" id="ARBA00022517"/>
    </source>
</evidence>
<evidence type="ECO:0000256" key="4">
    <source>
        <dbReference type="ARBA" id="ARBA00023054"/>
    </source>
</evidence>
<feature type="region of interest" description="Disordered" evidence="6">
    <location>
        <begin position="1"/>
        <end position="174"/>
    </location>
</feature>
<feature type="compositionally biased region" description="Acidic residues" evidence="6">
    <location>
        <begin position="40"/>
        <end position="54"/>
    </location>
</feature>
<dbReference type="GO" id="GO:0042273">
    <property type="term" value="P:ribosomal large subunit biogenesis"/>
    <property type="evidence" value="ECO:0007669"/>
    <property type="project" value="TreeGrafter"/>
</dbReference>
<feature type="region of interest" description="Disordered" evidence="6">
    <location>
        <begin position="323"/>
        <end position="438"/>
    </location>
</feature>
<proteinExistence type="inferred from homology"/>
<accession>A0A4U7B5U1</accession>
<dbReference type="EMBL" id="PTQR01000037">
    <property type="protein sequence ID" value="TKX24911.1"/>
    <property type="molecule type" value="Genomic_DNA"/>
</dbReference>
<feature type="compositionally biased region" description="Basic and acidic residues" evidence="6">
    <location>
        <begin position="103"/>
        <end position="114"/>
    </location>
</feature>
<dbReference type="InterPro" id="IPR008610">
    <property type="entry name" value="Ebp2"/>
</dbReference>
<feature type="compositionally biased region" description="Basic residues" evidence="6">
    <location>
        <begin position="26"/>
        <end position="36"/>
    </location>
</feature>
<dbReference type="GO" id="GO:0005730">
    <property type="term" value="C:nucleolus"/>
    <property type="evidence" value="ECO:0007669"/>
    <property type="project" value="UniProtKB-SubCell"/>
</dbReference>
<keyword evidence="3" id="KW-0690">Ribosome biogenesis</keyword>
<feature type="compositionally biased region" description="Acidic residues" evidence="6">
    <location>
        <begin position="80"/>
        <end position="102"/>
    </location>
</feature>